<dbReference type="InterPro" id="IPR000595">
    <property type="entry name" value="cNMP-bd_dom"/>
</dbReference>
<evidence type="ECO:0000256" key="3">
    <source>
        <dbReference type="SAM" id="SignalP"/>
    </source>
</evidence>
<sequence length="480" mass="53427">MRALVLFALAAGSTGWLRGPAARTAGWRTPALHRGKEAHARRAQVPVAEINSEVDRWAVLGEVKLAVVNLRRRVQKGLYETLAPIDRGDFRWEFLVPWTNKTLTRVDKFFICSAFIGSSFTLQTLCDPGASVGVHLSYIAQFFSYAMGDPIGFRLLAVLTSLLEIAGDLLEEKGNGIIVSGFGVKEWWDVDVEDAFPVLYNQLFIFINGYYILRWVLSSEAFVAGIEWESKVESLYTDCFHPLGFRRSQFARLLREASFEVADSEAGTTLCVQGQPLDSLYVLINGTIEIRIAGRVSTTLAPYQLIGEASLLEHLQSEDGTVHPPARATVVAAPGASYVRWSQRSFYLLQKEEDSDFSYAIQLMISRTLSSKLAQAREETRMLRAGFYSTVDEASGRKLWPRLKESDTLGAAIAASIEAKALTDQAEEQARTIARLRRQVDATQKQFSDLTATFVAFIAFVGLLLLGSRSQIELLMELYP</sequence>
<dbReference type="Gene3D" id="2.60.120.10">
    <property type="entry name" value="Jelly Rolls"/>
    <property type="match status" value="1"/>
</dbReference>
<dbReference type="EMBL" id="JBGBPQ010000007">
    <property type="protein sequence ID" value="KAL1521336.1"/>
    <property type="molecule type" value="Genomic_DNA"/>
</dbReference>
<feature type="chain" id="PRO_5044201958" description="Cyclic nucleotide-binding domain-containing protein" evidence="3">
    <location>
        <begin position="16"/>
        <end position="480"/>
    </location>
</feature>
<proteinExistence type="predicted"/>
<feature type="transmembrane region" description="Helical" evidence="2">
    <location>
        <begin position="447"/>
        <end position="466"/>
    </location>
</feature>
<evidence type="ECO:0000313" key="5">
    <source>
        <dbReference type="EMBL" id="KAL1521336.1"/>
    </source>
</evidence>
<dbReference type="InterPro" id="IPR018490">
    <property type="entry name" value="cNMP-bd_dom_sf"/>
</dbReference>
<reference evidence="5 6" key="1">
    <citation type="journal article" date="2024" name="Science">
        <title>Giant polyketide synthase enzymes in the biosynthesis of giant marine polyether toxins.</title>
        <authorList>
            <person name="Fallon T.R."/>
            <person name="Shende V.V."/>
            <person name="Wierzbicki I.H."/>
            <person name="Pendleton A.L."/>
            <person name="Watervoot N.F."/>
            <person name="Auber R.P."/>
            <person name="Gonzalez D.J."/>
            <person name="Wisecaver J.H."/>
            <person name="Moore B.S."/>
        </authorList>
    </citation>
    <scope>NUCLEOTIDE SEQUENCE [LARGE SCALE GENOMIC DNA]</scope>
    <source>
        <strain evidence="5 6">12B1</strain>
    </source>
</reference>
<dbReference type="CDD" id="cd00038">
    <property type="entry name" value="CAP_ED"/>
    <property type="match status" value="1"/>
</dbReference>
<evidence type="ECO:0000256" key="1">
    <source>
        <dbReference type="SAM" id="Coils"/>
    </source>
</evidence>
<dbReference type="AlphaFoldDB" id="A0AB34JIV4"/>
<accession>A0AB34JIV4</accession>
<protein>
    <recommendedName>
        <fullName evidence="4">Cyclic nucleotide-binding domain-containing protein</fullName>
    </recommendedName>
</protein>
<gene>
    <name evidence="5" type="ORF">AB1Y20_021003</name>
</gene>
<keyword evidence="2" id="KW-1133">Transmembrane helix</keyword>
<feature type="coiled-coil region" evidence="1">
    <location>
        <begin position="419"/>
        <end position="453"/>
    </location>
</feature>
<keyword evidence="1" id="KW-0175">Coiled coil</keyword>
<name>A0AB34JIV4_PRYPA</name>
<organism evidence="5 6">
    <name type="scientific">Prymnesium parvum</name>
    <name type="common">Toxic golden alga</name>
    <dbReference type="NCBI Taxonomy" id="97485"/>
    <lineage>
        <taxon>Eukaryota</taxon>
        <taxon>Haptista</taxon>
        <taxon>Haptophyta</taxon>
        <taxon>Prymnesiophyceae</taxon>
        <taxon>Prymnesiales</taxon>
        <taxon>Prymnesiaceae</taxon>
        <taxon>Prymnesium</taxon>
    </lineage>
</organism>
<dbReference type="Proteomes" id="UP001515480">
    <property type="component" value="Unassembled WGS sequence"/>
</dbReference>
<keyword evidence="2" id="KW-0472">Membrane</keyword>
<dbReference type="SUPFAM" id="SSF51206">
    <property type="entry name" value="cAMP-binding domain-like"/>
    <property type="match status" value="1"/>
</dbReference>
<evidence type="ECO:0000259" key="4">
    <source>
        <dbReference type="PROSITE" id="PS50042"/>
    </source>
</evidence>
<dbReference type="InterPro" id="IPR014710">
    <property type="entry name" value="RmlC-like_jellyroll"/>
</dbReference>
<keyword evidence="3" id="KW-0732">Signal</keyword>
<feature type="signal peptide" evidence="3">
    <location>
        <begin position="1"/>
        <end position="15"/>
    </location>
</feature>
<comment type="caution">
    <text evidence="5">The sequence shown here is derived from an EMBL/GenBank/DDBJ whole genome shotgun (WGS) entry which is preliminary data.</text>
</comment>
<evidence type="ECO:0000256" key="2">
    <source>
        <dbReference type="SAM" id="Phobius"/>
    </source>
</evidence>
<keyword evidence="2" id="KW-0812">Transmembrane</keyword>
<dbReference type="Pfam" id="PF00027">
    <property type="entry name" value="cNMP_binding"/>
    <property type="match status" value="1"/>
</dbReference>
<evidence type="ECO:0000313" key="6">
    <source>
        <dbReference type="Proteomes" id="UP001515480"/>
    </source>
</evidence>
<feature type="domain" description="Cyclic nucleotide-binding" evidence="4">
    <location>
        <begin position="247"/>
        <end position="346"/>
    </location>
</feature>
<dbReference type="PROSITE" id="PS50042">
    <property type="entry name" value="CNMP_BINDING_3"/>
    <property type="match status" value="1"/>
</dbReference>
<keyword evidence="6" id="KW-1185">Reference proteome</keyword>